<protein>
    <recommendedName>
        <fullName evidence="1">Alpha-ribazole phosphatase</fullName>
        <ecNumber evidence="1">3.1.3.73</ecNumber>
    </recommendedName>
</protein>
<dbReference type="EC" id="3.1.3.73" evidence="1"/>
<name>A5D4H2_PELTS</name>
<reference evidence="5" key="1">
    <citation type="journal article" date="2008" name="Genome Res.">
        <title>The genome of Pelotomaculum thermopropionicum reveals niche-associated evolution in anaerobic microbiota.</title>
        <authorList>
            <person name="Kosaka T."/>
            <person name="Kato S."/>
            <person name="Shimoyama T."/>
            <person name="Ishii S."/>
            <person name="Abe T."/>
            <person name="Watanabe K."/>
        </authorList>
    </citation>
    <scope>NUCLEOTIDE SEQUENCE [LARGE SCALE GENOMIC DNA]</scope>
    <source>
        <strain evidence="5">DSM 13744 / JCM 10971 / SI</strain>
    </source>
</reference>
<dbReference type="SMART" id="SM00855">
    <property type="entry name" value="PGAM"/>
    <property type="match status" value="1"/>
</dbReference>
<evidence type="ECO:0000256" key="1">
    <source>
        <dbReference type="NCBIfam" id="TIGR03162"/>
    </source>
</evidence>
<evidence type="ECO:0000256" key="3">
    <source>
        <dbReference type="PIRSR" id="PIRSR613078-2"/>
    </source>
</evidence>
<dbReference type="InterPro" id="IPR029033">
    <property type="entry name" value="His_PPase_superfam"/>
</dbReference>
<evidence type="ECO:0000313" key="4">
    <source>
        <dbReference type="EMBL" id="BAF58870.1"/>
    </source>
</evidence>
<proteinExistence type="predicted"/>
<dbReference type="GO" id="GO:0009236">
    <property type="term" value="P:cobalamin biosynthetic process"/>
    <property type="evidence" value="ECO:0007669"/>
    <property type="project" value="UniProtKB-UniRule"/>
</dbReference>
<dbReference type="Proteomes" id="UP000006556">
    <property type="component" value="Chromosome"/>
</dbReference>
<dbReference type="PIRSF" id="PIRSF000709">
    <property type="entry name" value="6PFK_2-Ptase"/>
    <property type="match status" value="1"/>
</dbReference>
<feature type="active site" description="Proton donor/acceptor" evidence="2">
    <location>
        <position position="84"/>
    </location>
</feature>
<dbReference type="CDD" id="cd07067">
    <property type="entry name" value="HP_PGM_like"/>
    <property type="match status" value="1"/>
</dbReference>
<dbReference type="InterPro" id="IPR050275">
    <property type="entry name" value="PGM_Phosphatase"/>
</dbReference>
<dbReference type="Gene3D" id="3.40.50.1240">
    <property type="entry name" value="Phosphoglycerate mutase-like"/>
    <property type="match status" value="1"/>
</dbReference>
<dbReference type="EMBL" id="AP009389">
    <property type="protein sequence ID" value="BAF58870.1"/>
    <property type="molecule type" value="Genomic_DNA"/>
</dbReference>
<accession>A5D4H2</accession>
<dbReference type="HOGENOM" id="CLU_033323_8_4_9"/>
<evidence type="ECO:0000313" key="5">
    <source>
        <dbReference type="Proteomes" id="UP000006556"/>
    </source>
</evidence>
<dbReference type="KEGG" id="pth:PTH_0689"/>
<feature type="active site" description="Tele-phosphohistidine intermediate" evidence="2">
    <location>
        <position position="11"/>
    </location>
</feature>
<gene>
    <name evidence="4" type="primary">GpmB</name>
    <name evidence="4" type="ordered locus">PTH_0689</name>
</gene>
<dbReference type="AlphaFoldDB" id="A5D4H2"/>
<dbReference type="InterPro" id="IPR013078">
    <property type="entry name" value="His_Pase_superF_clade-1"/>
</dbReference>
<keyword evidence="5" id="KW-1185">Reference proteome</keyword>
<dbReference type="Pfam" id="PF00300">
    <property type="entry name" value="His_Phos_1"/>
    <property type="match status" value="1"/>
</dbReference>
<dbReference type="NCBIfam" id="TIGR03162">
    <property type="entry name" value="ribazole_cobC"/>
    <property type="match status" value="1"/>
</dbReference>
<dbReference type="PANTHER" id="PTHR48100">
    <property type="entry name" value="BROAD-SPECIFICITY PHOSPHATASE YOR283W-RELATED"/>
    <property type="match status" value="1"/>
</dbReference>
<dbReference type="GO" id="GO:0043755">
    <property type="term" value="F:alpha-ribazole phosphatase activity"/>
    <property type="evidence" value="ECO:0007669"/>
    <property type="project" value="UniProtKB-UniRule"/>
</dbReference>
<evidence type="ECO:0000256" key="2">
    <source>
        <dbReference type="PIRSR" id="PIRSR613078-1"/>
    </source>
</evidence>
<dbReference type="SUPFAM" id="SSF53254">
    <property type="entry name" value="Phosphoglycerate mutase-like"/>
    <property type="match status" value="1"/>
</dbReference>
<dbReference type="STRING" id="370438.PTH_0689"/>
<dbReference type="InterPro" id="IPR017578">
    <property type="entry name" value="Ribazole_CobC"/>
</dbReference>
<dbReference type="eggNOG" id="COG0406">
    <property type="taxonomic scope" value="Bacteria"/>
</dbReference>
<feature type="binding site" evidence="3">
    <location>
        <position position="60"/>
    </location>
    <ligand>
        <name>substrate</name>
    </ligand>
</feature>
<organism evidence="4 5">
    <name type="scientific">Pelotomaculum thermopropionicum (strain DSM 13744 / JCM 10971 / SI)</name>
    <dbReference type="NCBI Taxonomy" id="370438"/>
    <lineage>
        <taxon>Bacteria</taxon>
        <taxon>Bacillati</taxon>
        <taxon>Bacillota</taxon>
        <taxon>Clostridia</taxon>
        <taxon>Eubacteriales</taxon>
        <taxon>Desulfotomaculaceae</taxon>
        <taxon>Pelotomaculum</taxon>
    </lineage>
</organism>
<sequence>MKPRRIYLVRHGEVAGGGSRRFIGQIDLPLSEAGRKQAACLRDALARAELNGIFCSDLDRSVTTALIIGEKHNLKPVPKKELREISLGAWEGLTFEEVRRKYPGEFEKRGACIVHYRPPWGESFARCAARVIPALKEIVSSVEGNILIVGHAGVNRIILCLALGAPLENLFRIKQDYGCLNVLLLDNSGIKIIMLNRTFTPEI</sequence>